<gene>
    <name evidence="3" type="ORF">GCM10025868_15780</name>
</gene>
<dbReference type="PANTHER" id="PTHR34404">
    <property type="entry name" value="REGULATORY PROTEIN, FMDB FAMILY"/>
    <property type="match status" value="1"/>
</dbReference>
<organism evidence="3 4">
    <name type="scientific">Angustibacter aerolatus</name>
    <dbReference type="NCBI Taxonomy" id="1162965"/>
    <lineage>
        <taxon>Bacteria</taxon>
        <taxon>Bacillati</taxon>
        <taxon>Actinomycetota</taxon>
        <taxon>Actinomycetes</taxon>
        <taxon>Kineosporiales</taxon>
        <taxon>Kineosporiaceae</taxon>
    </lineage>
</organism>
<reference evidence="4" key="1">
    <citation type="journal article" date="2019" name="Int. J. Syst. Evol. Microbiol.">
        <title>The Global Catalogue of Microorganisms (GCM) 10K type strain sequencing project: providing services to taxonomists for standard genome sequencing and annotation.</title>
        <authorList>
            <consortium name="The Broad Institute Genomics Platform"/>
            <consortium name="The Broad Institute Genome Sequencing Center for Infectious Disease"/>
            <person name="Wu L."/>
            <person name="Ma J."/>
        </authorList>
    </citation>
    <scope>NUCLEOTIDE SEQUENCE [LARGE SCALE GENOMIC DNA]</scope>
    <source>
        <strain evidence="4">NBRC 108730</strain>
    </source>
</reference>
<protein>
    <recommendedName>
        <fullName evidence="2">Putative regulatory protein FmdB zinc ribbon domain-containing protein</fullName>
    </recommendedName>
</protein>
<dbReference type="EMBL" id="BSUZ01000001">
    <property type="protein sequence ID" value="GMA86328.1"/>
    <property type="molecule type" value="Genomic_DNA"/>
</dbReference>
<feature type="region of interest" description="Disordered" evidence="1">
    <location>
        <begin position="51"/>
        <end position="137"/>
    </location>
</feature>
<keyword evidence="4" id="KW-1185">Reference proteome</keyword>
<evidence type="ECO:0000256" key="1">
    <source>
        <dbReference type="SAM" id="MobiDB-lite"/>
    </source>
</evidence>
<name>A0ABQ6JFY0_9ACTN</name>
<proteinExistence type="predicted"/>
<evidence type="ECO:0000313" key="3">
    <source>
        <dbReference type="EMBL" id="GMA86328.1"/>
    </source>
</evidence>
<sequence>MPTYPYACTQCGHQFEVVQAFTDDALTTCPECSGRLRKVFGSVGVVFKGSGFYRTDSRGSSSAATPAGDGSSSSSSSSSSSEGGSSDGGSKPAKESSSTPPPRRPPARAPRAVPPPPPDAACGRRAVPSARLPRLAA</sequence>
<feature type="domain" description="Putative regulatory protein FmdB zinc ribbon" evidence="2">
    <location>
        <begin position="1"/>
        <end position="41"/>
    </location>
</feature>
<dbReference type="SMART" id="SM00834">
    <property type="entry name" value="CxxC_CXXC_SSSS"/>
    <property type="match status" value="1"/>
</dbReference>
<feature type="compositionally biased region" description="Pro residues" evidence="1">
    <location>
        <begin position="99"/>
        <end position="119"/>
    </location>
</feature>
<dbReference type="Proteomes" id="UP001157017">
    <property type="component" value="Unassembled WGS sequence"/>
</dbReference>
<comment type="caution">
    <text evidence="3">The sequence shown here is derived from an EMBL/GenBank/DDBJ whole genome shotgun (WGS) entry which is preliminary data.</text>
</comment>
<dbReference type="NCBIfam" id="TIGR02605">
    <property type="entry name" value="CxxC_CxxC_SSSS"/>
    <property type="match status" value="1"/>
</dbReference>
<evidence type="ECO:0000259" key="2">
    <source>
        <dbReference type="SMART" id="SM00834"/>
    </source>
</evidence>
<accession>A0ABQ6JFY0</accession>
<dbReference type="Pfam" id="PF09723">
    <property type="entry name" value="Zn_ribbon_8"/>
    <property type="match status" value="1"/>
</dbReference>
<feature type="compositionally biased region" description="Low complexity" evidence="1">
    <location>
        <begin position="59"/>
        <end position="90"/>
    </location>
</feature>
<evidence type="ECO:0000313" key="4">
    <source>
        <dbReference type="Proteomes" id="UP001157017"/>
    </source>
</evidence>
<dbReference type="InterPro" id="IPR013429">
    <property type="entry name" value="Regulatory_FmdB_Zinc_ribbon"/>
</dbReference>
<dbReference type="PANTHER" id="PTHR34404:SF2">
    <property type="entry name" value="CONSERVED SERINE RICH PROTEIN"/>
    <property type="match status" value="1"/>
</dbReference>